<accession>A0A0C1MXW7</accession>
<protein>
    <submittedName>
        <fullName evidence="3">Uncharacterized protein</fullName>
    </submittedName>
</protein>
<gene>
    <name evidence="3" type="ORF">DA73_0239130</name>
    <name evidence="2" type="ORF">DA73_0400030875</name>
</gene>
<feature type="coiled-coil region" evidence="1">
    <location>
        <begin position="21"/>
        <end position="55"/>
    </location>
</feature>
<reference evidence="3" key="1">
    <citation type="journal article" date="2015" name="Genome Announc.">
        <title>Draft Genome Sequence of Tolypothrix boutellei Strain VB521301.</title>
        <authorList>
            <person name="Chandrababunaidu M.M."/>
            <person name="Singh D."/>
            <person name="Sen D."/>
            <person name="Bhan S."/>
            <person name="Das S."/>
            <person name="Gupta A."/>
            <person name="Adhikary S.P."/>
            <person name="Tripathy S."/>
        </authorList>
    </citation>
    <scope>NUCLEOTIDE SEQUENCE</scope>
    <source>
        <strain evidence="3">VB521301</strain>
    </source>
</reference>
<dbReference type="EMBL" id="JHEG04000001">
    <property type="protein sequence ID" value="KAF3889395.1"/>
    <property type="molecule type" value="Genomic_DNA"/>
</dbReference>
<dbReference type="OrthoDB" id="488906at2"/>
<dbReference type="EMBL" id="JHEG02000059">
    <property type="protein sequence ID" value="KIE07182.1"/>
    <property type="molecule type" value="Genomic_DNA"/>
</dbReference>
<dbReference type="RefSeq" id="WP_038082181.1">
    <property type="nucleotide sequence ID" value="NZ_JHEG04000001.1"/>
</dbReference>
<dbReference type="Proteomes" id="UP000029738">
    <property type="component" value="Unassembled WGS sequence"/>
</dbReference>
<sequence>MFPFSFWYNNSCYGGETVSRKARLERKLKFLKTMRDDLETKLAGLNAAISNVEQQITQEDVTQV</sequence>
<reference evidence="2" key="2">
    <citation type="submission" date="2019-11" db="EMBL/GenBank/DDBJ databases">
        <title>Improved Assembly of Tolypothrix boutellei genome.</title>
        <authorList>
            <person name="Sarangi A.N."/>
            <person name="Mukherjee M."/>
            <person name="Ghosh S."/>
            <person name="Singh D."/>
            <person name="Das A."/>
            <person name="Kant S."/>
            <person name="Prusty A."/>
            <person name="Tripathy S."/>
        </authorList>
    </citation>
    <scope>NUCLEOTIDE SEQUENCE</scope>
    <source>
        <strain evidence="2">VB521301</strain>
    </source>
</reference>
<evidence type="ECO:0000313" key="4">
    <source>
        <dbReference type="Proteomes" id="UP000029738"/>
    </source>
</evidence>
<evidence type="ECO:0000256" key="1">
    <source>
        <dbReference type="SAM" id="Coils"/>
    </source>
</evidence>
<comment type="caution">
    <text evidence="3">The sequence shown here is derived from an EMBL/GenBank/DDBJ whole genome shotgun (WGS) entry which is preliminary data.</text>
</comment>
<evidence type="ECO:0000313" key="2">
    <source>
        <dbReference type="EMBL" id="KAF3889395.1"/>
    </source>
</evidence>
<organism evidence="3">
    <name type="scientific">Tolypothrix bouteillei VB521301</name>
    <dbReference type="NCBI Taxonomy" id="1479485"/>
    <lineage>
        <taxon>Bacteria</taxon>
        <taxon>Bacillati</taxon>
        <taxon>Cyanobacteriota</taxon>
        <taxon>Cyanophyceae</taxon>
        <taxon>Nostocales</taxon>
        <taxon>Tolypothrichaceae</taxon>
        <taxon>Tolypothrix</taxon>
    </lineage>
</organism>
<keyword evidence="4" id="KW-1185">Reference proteome</keyword>
<dbReference type="AlphaFoldDB" id="A0A0C1MXW7"/>
<proteinExistence type="predicted"/>
<name>A0A0C1MXW7_9CYAN</name>
<keyword evidence="1" id="KW-0175">Coiled coil</keyword>
<evidence type="ECO:0000313" key="3">
    <source>
        <dbReference type="EMBL" id="KIE07182.1"/>
    </source>
</evidence>